<dbReference type="Ensembl" id="ENSMODT00000063505.1">
    <property type="protein sequence ID" value="ENSMODP00000046517.1"/>
    <property type="gene ID" value="ENSMODG00000006335.4"/>
</dbReference>
<dbReference type="Proteomes" id="UP000002280">
    <property type="component" value="Chromosome 6"/>
</dbReference>
<organism evidence="2 3">
    <name type="scientific">Monodelphis domestica</name>
    <name type="common">Gray short-tailed opossum</name>
    <dbReference type="NCBI Taxonomy" id="13616"/>
    <lineage>
        <taxon>Eukaryota</taxon>
        <taxon>Metazoa</taxon>
        <taxon>Chordata</taxon>
        <taxon>Craniata</taxon>
        <taxon>Vertebrata</taxon>
        <taxon>Euteleostomi</taxon>
        <taxon>Mammalia</taxon>
        <taxon>Metatheria</taxon>
        <taxon>Didelphimorphia</taxon>
        <taxon>Didelphidae</taxon>
        <taxon>Monodelphis</taxon>
    </lineage>
</organism>
<feature type="compositionally biased region" description="Basic residues" evidence="1">
    <location>
        <begin position="266"/>
        <end position="278"/>
    </location>
</feature>
<feature type="compositionally biased region" description="Low complexity" evidence="1">
    <location>
        <begin position="283"/>
        <end position="294"/>
    </location>
</feature>
<dbReference type="PANTHER" id="PTHR47225">
    <property type="entry name" value="EF-HAND CALCIUM-BINDING DOMAIN-CONTAINING PROTEIN 12"/>
    <property type="match status" value="1"/>
</dbReference>
<reference evidence="2" key="2">
    <citation type="submission" date="2025-08" db="UniProtKB">
        <authorList>
            <consortium name="Ensembl"/>
        </authorList>
    </citation>
    <scope>IDENTIFICATION</scope>
</reference>
<sequence length="533" mass="62256">MCKPSQKEVTQMRSTWFHHFKEQKKQGFKMPNCRHRIIIAPSMEEYISNKTSPFLEVDPSSQFSKGGGGPWQPCVKEEKSSEDGDEVHSWLAQRLKINTELDHFMNLDKWVNGKPGLTNLENRILRKINSDKENELAAQRAAKIVPSETMKPVRRVRKCIPLIRLPEPLALEILYNHLLKHKVKVFELFAKGDWEHQKISREEFVDGMKKVNAPLTEREFEDVVIYLSSMNKFNVIYLQDLVTSYRYWSASRKNEKQEKRKNYLYGKKRPRRKSKAKKEKSSSLRSPSPQSNLLEVPPVNTAPDRMLLSYEDMEEVGKRYREMRRQNKKKINPLIFVERCRLVRSGNKAYDDNNLPSTLSGEMGELTDAFRQATFLVYLKSVKACEDYQIPLTEDILMKALLFPGDKLIFEKGNILKIRQPGGYYDELKEMTPTLDKWLTVEESPALKKLKDKCLHKPYGPQGTHPNFFWPGHLLDKLLIYLPNKKWERQLVLFSRVDKLPHAYPAIYHPERCWPISDAGYVVSGQCNKKSYC</sequence>
<name>A0A5F8GGC1_MONDO</name>
<evidence type="ECO:0000313" key="2">
    <source>
        <dbReference type="Ensembl" id="ENSMODP00000046517.1"/>
    </source>
</evidence>
<reference evidence="2 3" key="1">
    <citation type="journal article" date="2007" name="Nature">
        <title>Genome of the marsupial Monodelphis domestica reveals innovation in non-coding sequences.</title>
        <authorList>
            <person name="Mikkelsen T.S."/>
            <person name="Wakefield M.J."/>
            <person name="Aken B."/>
            <person name="Amemiya C.T."/>
            <person name="Chang J.L."/>
            <person name="Duke S."/>
            <person name="Garber M."/>
            <person name="Gentles A.J."/>
            <person name="Goodstadt L."/>
            <person name="Heger A."/>
            <person name="Jurka J."/>
            <person name="Kamal M."/>
            <person name="Mauceli E."/>
            <person name="Searle S.M."/>
            <person name="Sharpe T."/>
            <person name="Baker M.L."/>
            <person name="Batzer M.A."/>
            <person name="Benos P.V."/>
            <person name="Belov K."/>
            <person name="Clamp M."/>
            <person name="Cook A."/>
            <person name="Cuff J."/>
            <person name="Das R."/>
            <person name="Davidow L."/>
            <person name="Deakin J.E."/>
            <person name="Fazzari M.J."/>
            <person name="Glass J.L."/>
            <person name="Grabherr M."/>
            <person name="Greally J.M."/>
            <person name="Gu W."/>
            <person name="Hore T.A."/>
            <person name="Huttley G.A."/>
            <person name="Kleber M."/>
            <person name="Jirtle R.L."/>
            <person name="Koina E."/>
            <person name="Lee J.T."/>
            <person name="Mahony S."/>
            <person name="Marra M.A."/>
            <person name="Miller R.D."/>
            <person name="Nicholls R.D."/>
            <person name="Oda M."/>
            <person name="Papenfuss A.T."/>
            <person name="Parra Z.E."/>
            <person name="Pollock D.D."/>
            <person name="Ray D.A."/>
            <person name="Schein J.E."/>
            <person name="Speed T.P."/>
            <person name="Thompson K."/>
            <person name="VandeBerg J.L."/>
            <person name="Wade C.M."/>
            <person name="Walker J.A."/>
            <person name="Waters P.D."/>
            <person name="Webber C."/>
            <person name="Weidman J.R."/>
            <person name="Xie X."/>
            <person name="Zody M.C."/>
            <person name="Baldwin J."/>
            <person name="Abdouelleil A."/>
            <person name="Abdulkadir J."/>
            <person name="Abebe A."/>
            <person name="Abera B."/>
            <person name="Abreu J."/>
            <person name="Acer S.C."/>
            <person name="Aftuck L."/>
            <person name="Alexander A."/>
            <person name="An P."/>
            <person name="Anderson E."/>
            <person name="Anderson S."/>
            <person name="Arachi H."/>
            <person name="Azer M."/>
            <person name="Bachantsang P."/>
            <person name="Barry A."/>
            <person name="Bayul T."/>
            <person name="Berlin A."/>
            <person name="Bessette D."/>
            <person name="Bloom T."/>
            <person name="Bloom T."/>
            <person name="Boguslavskiy L."/>
            <person name="Bonnet C."/>
            <person name="Boukhgalter B."/>
            <person name="Bourzgui I."/>
            <person name="Brown A."/>
            <person name="Cahill P."/>
            <person name="Channer S."/>
            <person name="Cheshatsang Y."/>
            <person name="Chuda L."/>
            <person name="Citroen M."/>
            <person name="Collymore A."/>
            <person name="Cooke P."/>
            <person name="Costello M."/>
            <person name="D'Aco K."/>
            <person name="Daza R."/>
            <person name="De Haan G."/>
            <person name="DeGray S."/>
            <person name="DeMaso C."/>
            <person name="Dhargay N."/>
            <person name="Dooley K."/>
            <person name="Dooley E."/>
            <person name="Doricent M."/>
            <person name="Dorje P."/>
            <person name="Dorjee K."/>
            <person name="Dupes A."/>
            <person name="Elong R."/>
            <person name="Falk J."/>
            <person name="Farina A."/>
            <person name="Faro S."/>
            <person name="Ferguson D."/>
            <person name="Fisher S."/>
            <person name="Foley C.D."/>
            <person name="Franke A."/>
            <person name="Friedrich D."/>
            <person name="Gadbois L."/>
            <person name="Gearin G."/>
            <person name="Gearin C.R."/>
            <person name="Giannoukos G."/>
            <person name="Goode T."/>
            <person name="Graham J."/>
            <person name="Grandbois E."/>
            <person name="Grewal S."/>
            <person name="Gyaltsen K."/>
            <person name="Hafez N."/>
            <person name="Hagos B."/>
            <person name="Hall J."/>
            <person name="Henson C."/>
            <person name="Hollinger A."/>
            <person name="Honan T."/>
            <person name="Huard M.D."/>
            <person name="Hughes L."/>
            <person name="Hurhula B."/>
            <person name="Husby M.E."/>
            <person name="Kamat A."/>
            <person name="Kanga B."/>
            <person name="Kashin S."/>
            <person name="Khazanovich D."/>
            <person name="Kisner P."/>
            <person name="Lance K."/>
            <person name="Lara M."/>
            <person name="Lee W."/>
            <person name="Lennon N."/>
            <person name="Letendre F."/>
            <person name="LeVine R."/>
            <person name="Lipovsky A."/>
            <person name="Liu X."/>
            <person name="Liu J."/>
            <person name="Liu S."/>
            <person name="Lokyitsang T."/>
            <person name="Lokyitsang Y."/>
            <person name="Lubonja R."/>
            <person name="Lui A."/>
            <person name="MacDonald P."/>
            <person name="Magnisalis V."/>
            <person name="Maru K."/>
            <person name="Matthews C."/>
            <person name="McCusker W."/>
            <person name="McDonough S."/>
            <person name="Mehta T."/>
            <person name="Meldrim J."/>
            <person name="Meneus L."/>
            <person name="Mihai O."/>
            <person name="Mihalev A."/>
            <person name="Mihova T."/>
            <person name="Mittelman R."/>
            <person name="Mlenga V."/>
            <person name="Montmayeur A."/>
            <person name="Mulrain L."/>
            <person name="Navidi A."/>
            <person name="Naylor J."/>
            <person name="Negash T."/>
            <person name="Nguyen T."/>
            <person name="Nguyen N."/>
            <person name="Nicol R."/>
            <person name="Norbu C."/>
            <person name="Norbu N."/>
            <person name="Novod N."/>
            <person name="O'Neill B."/>
            <person name="Osman S."/>
            <person name="Markiewicz E."/>
            <person name="Oyono O.L."/>
            <person name="Patti C."/>
            <person name="Phunkhang P."/>
            <person name="Pierre F."/>
            <person name="Priest M."/>
            <person name="Raghuraman S."/>
            <person name="Rege F."/>
            <person name="Reyes R."/>
            <person name="Rise C."/>
            <person name="Rogov P."/>
            <person name="Ross K."/>
            <person name="Ryan E."/>
            <person name="Settipalli S."/>
            <person name="Shea T."/>
            <person name="Sherpa N."/>
            <person name="Shi L."/>
            <person name="Shih D."/>
            <person name="Sparrow T."/>
            <person name="Spaulding J."/>
            <person name="Stalker J."/>
            <person name="Stange-Thomann N."/>
            <person name="Stavropoulos S."/>
            <person name="Stone C."/>
            <person name="Strader C."/>
            <person name="Tesfaye S."/>
            <person name="Thomson T."/>
            <person name="Thoulutsang Y."/>
            <person name="Thoulutsang D."/>
            <person name="Topham K."/>
            <person name="Topping I."/>
            <person name="Tsamla T."/>
            <person name="Vassiliev H."/>
            <person name="Vo A."/>
            <person name="Wangchuk T."/>
            <person name="Wangdi T."/>
            <person name="Weiand M."/>
            <person name="Wilkinson J."/>
            <person name="Wilson A."/>
            <person name="Yadav S."/>
            <person name="Young G."/>
            <person name="Yu Q."/>
            <person name="Zembek L."/>
            <person name="Zhong D."/>
            <person name="Zimmer A."/>
            <person name="Zwirko Z."/>
            <person name="Jaffe D.B."/>
            <person name="Alvarez P."/>
            <person name="Brockman W."/>
            <person name="Butler J."/>
            <person name="Chin C."/>
            <person name="Gnerre S."/>
            <person name="MacCallum I."/>
            <person name="Graves J.A."/>
            <person name="Ponting C.P."/>
            <person name="Breen M."/>
            <person name="Samollow P.B."/>
            <person name="Lander E.S."/>
            <person name="Lindblad-Toh K."/>
        </authorList>
    </citation>
    <scope>NUCLEOTIDE SEQUENCE [LARGE SCALE GENOMIC DNA]</scope>
</reference>
<dbReference type="GeneTree" id="ENSGT00390000014874"/>
<proteinExistence type="predicted"/>
<dbReference type="Bgee" id="ENSMODG00000006335">
    <property type="expression patterns" value="Expressed in spermatid and 7 other cell types or tissues"/>
</dbReference>
<dbReference type="PANTHER" id="PTHR47225:SF1">
    <property type="entry name" value="EF-HAND CALCIUM-BINDING DOMAIN-CONTAINING PROTEIN 12"/>
    <property type="match status" value="1"/>
</dbReference>
<dbReference type="AlphaFoldDB" id="A0A5F8GGC1"/>
<reference evidence="2" key="3">
    <citation type="submission" date="2025-09" db="UniProtKB">
        <authorList>
            <consortium name="Ensembl"/>
        </authorList>
    </citation>
    <scope>IDENTIFICATION</scope>
</reference>
<keyword evidence="3" id="KW-1185">Reference proteome</keyword>
<evidence type="ECO:0000313" key="3">
    <source>
        <dbReference type="Proteomes" id="UP000002280"/>
    </source>
</evidence>
<protein>
    <submittedName>
        <fullName evidence="2">EF-hand calcium binding domain 12</fullName>
    </submittedName>
</protein>
<feature type="region of interest" description="Disordered" evidence="1">
    <location>
        <begin position="259"/>
        <end position="298"/>
    </location>
</feature>
<evidence type="ECO:0000256" key="1">
    <source>
        <dbReference type="SAM" id="MobiDB-lite"/>
    </source>
</evidence>
<dbReference type="InterPro" id="IPR042847">
    <property type="entry name" value="EFC12"/>
</dbReference>
<gene>
    <name evidence="2" type="primary">RPL32</name>
</gene>
<accession>A0A5F8GGC1</accession>